<dbReference type="STRING" id="569.A6V27_09785"/>
<evidence type="ECO:0000313" key="2">
    <source>
        <dbReference type="Proteomes" id="UP000094844"/>
    </source>
</evidence>
<evidence type="ECO:0000313" key="1">
    <source>
        <dbReference type="EMBL" id="SCM52143.1"/>
    </source>
</evidence>
<proteinExistence type="predicted"/>
<dbReference type="EMBL" id="FMIQ01000028">
    <property type="protein sequence ID" value="SCM52143.1"/>
    <property type="molecule type" value="Genomic_DNA"/>
</dbReference>
<dbReference type="RefSeq" id="WP_254663923.1">
    <property type="nucleotide sequence ID" value="NZ_FMIQ01000028.1"/>
</dbReference>
<dbReference type="InterPro" id="IPR021500">
    <property type="entry name" value="DUF3156"/>
</dbReference>
<protein>
    <recommendedName>
        <fullName evidence="3">DUF3156 family protein</fullName>
    </recommendedName>
</protein>
<name>A0A1C6YYZ8_HAFAL</name>
<dbReference type="AlphaFoldDB" id="A0A1C6YYZ8"/>
<gene>
    <name evidence="1" type="ORF">BN1044_01614</name>
</gene>
<dbReference type="Proteomes" id="UP000094844">
    <property type="component" value="Unassembled WGS sequence"/>
</dbReference>
<accession>A0A1C6YYZ8</accession>
<evidence type="ECO:0008006" key="3">
    <source>
        <dbReference type="Google" id="ProtNLM"/>
    </source>
</evidence>
<organism evidence="1 2">
    <name type="scientific">Hafnia alvei</name>
    <dbReference type="NCBI Taxonomy" id="569"/>
    <lineage>
        <taxon>Bacteria</taxon>
        <taxon>Pseudomonadati</taxon>
        <taxon>Pseudomonadota</taxon>
        <taxon>Gammaproteobacteria</taxon>
        <taxon>Enterobacterales</taxon>
        <taxon>Hafniaceae</taxon>
        <taxon>Hafnia</taxon>
    </lineage>
</organism>
<dbReference type="Pfam" id="PF11354">
    <property type="entry name" value="DUF3156"/>
    <property type="match status" value="1"/>
</dbReference>
<sequence length="206" mass="23778">MVNSAVPLLSRAWHWLMTSREPVGYRPGQMLNLVARDFRPYACERTSPCSLTVTLPQGLTIEVREKATALFRSFVVCSHFHLQGTTGLQQPVRLRARNGNILGRGGVRFRCKDKNDDSQRLLAVLNCYPHIFAALDDLHFRHLNLRVEQGQWWLEIEHYAASEVISQVPVERRYQKLHHDQRQQLLNVMQMFDELMTRVASEGVTA</sequence>
<reference evidence="1 2" key="1">
    <citation type="submission" date="2016-09" db="EMBL/GenBank/DDBJ databases">
        <authorList>
            <person name="Capua I."/>
            <person name="De Benedictis P."/>
            <person name="Joannis T."/>
            <person name="Lombin L.H."/>
            <person name="Cattoli G."/>
        </authorList>
    </citation>
    <scope>NUCLEOTIDE SEQUENCE [LARGE SCALE GENOMIC DNA]</scope>
    <source>
        <strain evidence="1 2">GB001</strain>
    </source>
</reference>